<accession>W2C091</accession>
<comment type="caution">
    <text evidence="2">The sequence shown here is derived from an EMBL/GenBank/DDBJ whole genome shotgun (WGS) entry which is preliminary data.</text>
</comment>
<organism evidence="2 3">
    <name type="scientific">Tannerella sp. oral taxon BU063 isolate Cell 2</name>
    <dbReference type="NCBI Taxonomy" id="1411148"/>
    <lineage>
        <taxon>Bacteria</taxon>
        <taxon>Pseudomonadati</taxon>
        <taxon>Bacteroidota</taxon>
        <taxon>Bacteroidia</taxon>
        <taxon>Bacteroidales</taxon>
        <taxon>Tannerellaceae</taxon>
        <taxon>Tannerella</taxon>
    </lineage>
</organism>
<evidence type="ECO:0000256" key="1">
    <source>
        <dbReference type="SAM" id="MobiDB-lite"/>
    </source>
</evidence>
<name>W2C091_9BACT</name>
<dbReference type="AlphaFoldDB" id="W2C091"/>
<sequence length="213" mass="24911">MMDKRKTSRSRVNTRETRQAKPTILGEGKVTEYWYFKHLCHLTRRPADIDKSNFGRKAIGDFEDKIKQVLKGKGSVVVVFDADVMVSNETERRRLQAIKDKYRNNENVLICDSFPSIEYWFLLHYVDTCKSFSSAAVVDELSKHVSGYCKDMEWAKRERWVAALRAEGQEQAARERAVEYAEDSEQHSEGKAYTNLYKFFDNYPPKKSITYDH</sequence>
<evidence type="ECO:0000313" key="3">
    <source>
        <dbReference type="Proteomes" id="UP000018837"/>
    </source>
</evidence>
<dbReference type="Proteomes" id="UP000018837">
    <property type="component" value="Unassembled WGS sequence"/>
</dbReference>
<evidence type="ECO:0000313" key="2">
    <source>
        <dbReference type="EMBL" id="ETK00604.1"/>
    </source>
</evidence>
<dbReference type="InterPro" id="IPR025591">
    <property type="entry name" value="RloB"/>
</dbReference>
<dbReference type="PATRIC" id="fig|1411148.3.peg.2412"/>
<gene>
    <name evidence="2" type="ORF">N425_14320</name>
</gene>
<evidence type="ECO:0008006" key="4">
    <source>
        <dbReference type="Google" id="ProtNLM"/>
    </source>
</evidence>
<dbReference type="EMBL" id="AYUF01000499">
    <property type="protein sequence ID" value="ETK00604.1"/>
    <property type="molecule type" value="Genomic_DNA"/>
</dbReference>
<reference evidence="2 3" key="1">
    <citation type="submission" date="2013-11" db="EMBL/GenBank/DDBJ databases">
        <title>Single cell genomics of uncultured Tannerella BU063 (oral taxon 286).</title>
        <authorList>
            <person name="Beall C.J."/>
            <person name="Campbell A.G."/>
            <person name="Griffen A.L."/>
            <person name="Podar M."/>
            <person name="Leys E.J."/>
        </authorList>
    </citation>
    <scope>NUCLEOTIDE SEQUENCE [LARGE SCALE GENOMIC DNA]</scope>
    <source>
        <strain evidence="2">Cell 2</strain>
    </source>
</reference>
<proteinExistence type="predicted"/>
<dbReference type="Pfam" id="PF13707">
    <property type="entry name" value="RloB"/>
    <property type="match status" value="1"/>
</dbReference>
<feature type="region of interest" description="Disordered" evidence="1">
    <location>
        <begin position="1"/>
        <end position="21"/>
    </location>
</feature>
<protein>
    <recommendedName>
        <fullName evidence="4">RloB-like protein</fullName>
    </recommendedName>
</protein>